<dbReference type="Proteomes" id="UP001497700">
    <property type="component" value="Unassembled WGS sequence"/>
</dbReference>
<keyword evidence="2" id="KW-1185">Reference proteome</keyword>
<protein>
    <submittedName>
        <fullName evidence="1">Glycosyltransferase family 69 protein</fullName>
    </submittedName>
</protein>
<proteinExistence type="predicted"/>
<evidence type="ECO:0000313" key="1">
    <source>
        <dbReference type="EMBL" id="KAI4870973.1"/>
    </source>
</evidence>
<name>A0ACB9ZJK1_9PEZI</name>
<organism evidence="1 2">
    <name type="scientific">Hypoxylon rubiginosum</name>
    <dbReference type="NCBI Taxonomy" id="110542"/>
    <lineage>
        <taxon>Eukaryota</taxon>
        <taxon>Fungi</taxon>
        <taxon>Dikarya</taxon>
        <taxon>Ascomycota</taxon>
        <taxon>Pezizomycotina</taxon>
        <taxon>Sordariomycetes</taxon>
        <taxon>Xylariomycetidae</taxon>
        <taxon>Xylariales</taxon>
        <taxon>Hypoxylaceae</taxon>
        <taxon>Hypoxylon</taxon>
    </lineage>
</organism>
<reference evidence="1 2" key="1">
    <citation type="journal article" date="2022" name="New Phytol.">
        <title>Ecological generalism drives hyperdiversity of secondary metabolite gene clusters in xylarialean endophytes.</title>
        <authorList>
            <person name="Franco M.E.E."/>
            <person name="Wisecaver J.H."/>
            <person name="Arnold A.E."/>
            <person name="Ju Y.M."/>
            <person name="Slot J.C."/>
            <person name="Ahrendt S."/>
            <person name="Moore L.P."/>
            <person name="Eastman K.E."/>
            <person name="Scott K."/>
            <person name="Konkel Z."/>
            <person name="Mondo S.J."/>
            <person name="Kuo A."/>
            <person name="Hayes R.D."/>
            <person name="Haridas S."/>
            <person name="Andreopoulos B."/>
            <person name="Riley R."/>
            <person name="LaButti K."/>
            <person name="Pangilinan J."/>
            <person name="Lipzen A."/>
            <person name="Amirebrahimi M."/>
            <person name="Yan J."/>
            <person name="Adam C."/>
            <person name="Keymanesh K."/>
            <person name="Ng V."/>
            <person name="Louie K."/>
            <person name="Northen T."/>
            <person name="Drula E."/>
            <person name="Henrissat B."/>
            <person name="Hsieh H.M."/>
            <person name="Youens-Clark K."/>
            <person name="Lutzoni F."/>
            <person name="Miadlikowska J."/>
            <person name="Eastwood D.C."/>
            <person name="Hamelin R.C."/>
            <person name="Grigoriev I.V."/>
            <person name="U'Ren J.M."/>
        </authorList>
    </citation>
    <scope>NUCLEOTIDE SEQUENCE [LARGE SCALE GENOMIC DNA]</scope>
    <source>
        <strain evidence="1 2">CBS 119005</strain>
    </source>
</reference>
<sequence>MPSSTTPEKVGLLHDDEAQLSPSSSAALLGDHTLKDLEAPPAEESACSDQRRDGRLFSWFLSRPKTLRRKLRRHPLAFAIILLKYVVILVCVILIGTPIFAPSYTRPPQHYVDLESKCQGPLRQPGCANLRNEQVFISVSLYDKDGHLADGFWGDSLLELIHLLGDDNVFLSIYENDSGPKGATALESLRRQLRCRHSVVNEPHVSLEDFPTVTLPDETTRVKRLAYLSEMRNRALRPLDRLDPSAKIVQYDKILFLNDVAFHPMEAAHLLFSTNIDEYGQAQYLSACAVDFWKPLHFYDLYVTRDYEGYSAGMPFFPIFSHAGEGISRAAMLSQKDAVPVQACWSGMVAMQAKYVQNVNESLPSSDFQDISKHVIDPVNPHNVTAPVRFRYEPEVFFDACECCLFHADVAQVARKVEGRDLGIFMNPYVRVAYSESTLAWLPWARRWERLFTIPHAAVSYFRSLPARNPHRTVQEGDIFAEEIWVGEGNTGHWQMVQREGRNGMFCGVREMQVIINQDEREEDKNWENIKIPAGQTMHFPT</sequence>
<evidence type="ECO:0000313" key="2">
    <source>
        <dbReference type="Proteomes" id="UP001497700"/>
    </source>
</evidence>
<gene>
    <name evidence="1" type="ORF">F4820DRAFT_442402</name>
</gene>
<accession>A0ACB9ZJK1</accession>
<dbReference type="EMBL" id="MU393421">
    <property type="protein sequence ID" value="KAI4870973.1"/>
    <property type="molecule type" value="Genomic_DNA"/>
</dbReference>
<comment type="caution">
    <text evidence="1">The sequence shown here is derived from an EMBL/GenBank/DDBJ whole genome shotgun (WGS) entry which is preliminary data.</text>
</comment>